<feature type="domain" description="PAS" evidence="13">
    <location>
        <begin position="232"/>
        <end position="307"/>
    </location>
</feature>
<dbReference type="InterPro" id="IPR035965">
    <property type="entry name" value="PAS-like_dom_sf"/>
</dbReference>
<feature type="domain" description="PAC" evidence="14">
    <location>
        <begin position="310"/>
        <end position="361"/>
    </location>
</feature>
<dbReference type="SMART" id="SM00388">
    <property type="entry name" value="HisKA"/>
    <property type="match status" value="1"/>
</dbReference>
<dbReference type="Pfam" id="PF00072">
    <property type="entry name" value="Response_reg"/>
    <property type="match status" value="1"/>
</dbReference>
<dbReference type="EMBL" id="CP060634">
    <property type="protein sequence ID" value="QNM07042.1"/>
    <property type="molecule type" value="Genomic_DNA"/>
</dbReference>
<sequence>MEDRSILYANRLAKKTLLPQASGEVRCCYHLAGFKKPCLFCHAGQLNRTEPFVREFIHPGNHRMYQLSGKLIDWNGKPAHIEYVVDITERKEEEDRSEAFKEELQATLSSIPCGLGVYRVKGEQLSPVFHNPAFYSIMGYSKEHVQSVERETNYLGVHPEDLAVLKKKVQEVIRENSAGQYTYRLWNNEKGEYRWIHLEATVKPGKDGTKLLYGVYSDVSGQQELKKELMDANARTKDIINAIPGGVAIYRVSDIFETRYFSDGVPELCGYTVEEYGEKVKGDASEMTYWEDKDMVVSKLRKAIKDQTVADFEFRKQHRDGHIVWVHIQARQIGEEEGCPLIQCVFHNITDLKEAQLELGHLVNSIPGGIASYRVEEDRFIPTYYSDGVMELSGHTKEEFMELVRDDAMNVIYEPDRDRVSQAARAALASGEVLDVSYRMKHKDGNILWVHLNGRRMGPFSEKMGFYAVFTGMSAETHLYQNIANESADGIYVIDKENYDLLYVSESKNLFTCGNPSLGRKCYAALHGRSAPCEFCTLQSEPEGKEHEMAVGEDGRFYATRFRETDWNGVPAYIKFVRDITEAKKTKKEKERLEEYFQTMARNLPGGVAVVRYEEDGHMTPEYFSEGFAALTGMSMEETWEVYRQDATNGAHPDDVDYIKEQLAMYMASGTDHYEMSHRLRTGTDDYIWVKASFSIIKNREGEKRLYAIYHDITKEKEEQEQIRKQYNDLIMQHYRTPGPDALIVGHCNITKNKILEIIDYTDTGVLERFGSVREEFFTGISGLVVDQKDRQKFLNTYLNAPSLAAFQRNETEQIVECFIQIPNEPSGRYAQFKMNMVSTPDNGDVTGILTVTDITERTISDRILHQLSISGYDFVVDVDLIKDTYKILSYSENADCVPPRQGCHTEWMNHMLDHRIVPRDREQFKKGLDPALMTDRLRKDGPYTFAFSITDDNGDIRTKNMTVSVIDFRLGRVCLSRTDITDSLREQQGLLNMIAYTFDLAGFIDVVSGRLTMHTRQTVLENLSPYYIENYDKAIERFVDQYGPEKRDDDAASQFRLETIRKRLEEEPAGYEFLLPYHTEQEERYKQINVLWGDQDHRTICLVRADVTDMLAAERKSQSELENALDQAKKANQAKSEFLSAMSHDIRTPMNAIMGMTALALAHLDEGSRVEEYLRKISVSSRHLLSLINDVLDMSKIDGSKIKLNRMNVSLTEQLEQLTAMMAPQAKAAGLEFEMSTENVRHTHFYGDSLRINQILINLLSNAVKFTPEGGRVSLLTEELPGEQQGYVRYRFTVRDTGTGISEDFLPFIFEPFTRSDSAAQIEGTGLGLSITKGLVDLMGGRISVSSRAGQGTVFQVELECEIAEGAEMPEDSGSGEEVRPAGEMSLAGRCILVAEDNAINAEITCGLLNMFGARAVVKNDGRQAVEEFGSAAPGTYDAILMDIRMPQMNGYEAARAIRGMEKRADAAVIPIIAMTANAFAEDVQLSLEAGMTAHVAKPIDVETLRAVLYSAMKSGSCGQEGNSGHGRGKG</sequence>
<dbReference type="EC" id="2.7.13.3" evidence="3"/>
<dbReference type="PANTHER" id="PTHR43047:SF64">
    <property type="entry name" value="HISTIDINE KINASE CONTAINING CHEY-HOMOLOGOUS RECEIVER DOMAIN AND PAS DOMAIN-RELATED"/>
    <property type="match status" value="1"/>
</dbReference>
<dbReference type="Gene3D" id="3.40.50.2300">
    <property type="match status" value="1"/>
</dbReference>
<dbReference type="GO" id="GO:0000155">
    <property type="term" value="F:phosphorelay sensor kinase activity"/>
    <property type="evidence" value="ECO:0007669"/>
    <property type="project" value="InterPro"/>
</dbReference>
<dbReference type="KEGG" id="qdo:H9Q78_10140"/>
<dbReference type="CDD" id="cd00130">
    <property type="entry name" value="PAS"/>
    <property type="match status" value="3"/>
</dbReference>
<dbReference type="SMART" id="SM00091">
    <property type="entry name" value="PAS"/>
    <property type="match status" value="5"/>
</dbReference>
<feature type="domain" description="PAS" evidence="13">
    <location>
        <begin position="100"/>
        <end position="176"/>
    </location>
</feature>
<evidence type="ECO:0000256" key="8">
    <source>
        <dbReference type="ARBA" id="ARBA00023012"/>
    </source>
</evidence>
<dbReference type="PROSITE" id="PS50113">
    <property type="entry name" value="PAC"/>
    <property type="match status" value="2"/>
</dbReference>
<protein>
    <recommendedName>
        <fullName evidence="4">Stage 0 sporulation protein A homolog</fullName>
        <ecNumber evidence="3">2.7.13.3</ecNumber>
    </recommendedName>
</protein>
<evidence type="ECO:0000256" key="6">
    <source>
        <dbReference type="ARBA" id="ARBA00022679"/>
    </source>
</evidence>
<dbReference type="PROSITE" id="PS50110">
    <property type="entry name" value="RESPONSE_REGULATORY"/>
    <property type="match status" value="1"/>
</dbReference>
<dbReference type="CDD" id="cd17546">
    <property type="entry name" value="REC_hyHK_CKI1_RcsC-like"/>
    <property type="match status" value="1"/>
</dbReference>
<keyword evidence="8" id="KW-0902">Two-component regulatory system</keyword>
<feature type="domain" description="PAC" evidence="14">
    <location>
        <begin position="674"/>
        <end position="725"/>
    </location>
</feature>
<dbReference type="InterPro" id="IPR001610">
    <property type="entry name" value="PAC"/>
</dbReference>
<keyword evidence="7" id="KW-0418">Kinase</keyword>
<dbReference type="InterPro" id="IPR000700">
    <property type="entry name" value="PAS-assoc_C"/>
</dbReference>
<feature type="domain" description="Histidine kinase" evidence="11">
    <location>
        <begin position="1142"/>
        <end position="1364"/>
    </location>
</feature>
<dbReference type="InterPro" id="IPR001789">
    <property type="entry name" value="Sig_transdc_resp-reg_receiver"/>
</dbReference>
<dbReference type="PANTHER" id="PTHR43047">
    <property type="entry name" value="TWO-COMPONENT HISTIDINE PROTEIN KINASE"/>
    <property type="match status" value="1"/>
</dbReference>
<comment type="function">
    <text evidence="9">May play the central regulatory role in sporulation. It may be an element of the effector pathway responsible for the activation of sporulation genes in response to nutritional stress. Spo0A may act in concert with spo0H (a sigma factor) to control the expression of some genes that are critical to the sporulation process.</text>
</comment>
<evidence type="ECO:0000256" key="4">
    <source>
        <dbReference type="ARBA" id="ARBA00018672"/>
    </source>
</evidence>
<evidence type="ECO:0000256" key="1">
    <source>
        <dbReference type="ARBA" id="ARBA00000085"/>
    </source>
</evidence>
<evidence type="ECO:0000259" key="11">
    <source>
        <dbReference type="PROSITE" id="PS50109"/>
    </source>
</evidence>
<dbReference type="Gene3D" id="1.10.287.130">
    <property type="match status" value="1"/>
</dbReference>
<dbReference type="Gene3D" id="3.30.450.20">
    <property type="entry name" value="PAS domain"/>
    <property type="match status" value="5"/>
</dbReference>
<name>A0A7G9G8B0_9FIRM</name>
<dbReference type="SUPFAM" id="SSF55874">
    <property type="entry name" value="ATPase domain of HSP90 chaperone/DNA topoisomerase II/histidine kinase"/>
    <property type="match status" value="1"/>
</dbReference>
<dbReference type="SMART" id="SM00387">
    <property type="entry name" value="HATPase_c"/>
    <property type="match status" value="1"/>
</dbReference>
<dbReference type="InterPro" id="IPR003661">
    <property type="entry name" value="HisK_dim/P_dom"/>
</dbReference>
<dbReference type="InterPro" id="IPR011006">
    <property type="entry name" value="CheY-like_superfamily"/>
</dbReference>
<dbReference type="PRINTS" id="PR00344">
    <property type="entry name" value="BCTRLSENSOR"/>
</dbReference>
<comment type="subcellular location">
    <subcellularLocation>
        <location evidence="2">Membrane</location>
    </subcellularLocation>
</comment>
<evidence type="ECO:0000256" key="10">
    <source>
        <dbReference type="PROSITE-ProRule" id="PRU00169"/>
    </source>
</evidence>
<dbReference type="InterPro" id="IPR003594">
    <property type="entry name" value="HATPase_dom"/>
</dbReference>
<dbReference type="Gene3D" id="3.30.565.10">
    <property type="entry name" value="Histidine kinase-like ATPase, C-terminal domain"/>
    <property type="match status" value="1"/>
</dbReference>
<dbReference type="PROSITE" id="PS50109">
    <property type="entry name" value="HIS_KIN"/>
    <property type="match status" value="1"/>
</dbReference>
<reference evidence="15 16" key="1">
    <citation type="submission" date="2020-08" db="EMBL/GenBank/DDBJ databases">
        <authorList>
            <person name="Liu C."/>
            <person name="Sun Q."/>
        </authorList>
    </citation>
    <scope>NUCLEOTIDE SEQUENCE [LARGE SCALE GENOMIC DNA]</scope>
    <source>
        <strain evidence="15 16">NSJ-38</strain>
    </source>
</reference>
<evidence type="ECO:0000256" key="5">
    <source>
        <dbReference type="ARBA" id="ARBA00022553"/>
    </source>
</evidence>
<dbReference type="InterPro" id="IPR013655">
    <property type="entry name" value="PAS_fold_3"/>
</dbReference>
<dbReference type="SMART" id="SM00448">
    <property type="entry name" value="REC"/>
    <property type="match status" value="1"/>
</dbReference>
<evidence type="ECO:0000256" key="2">
    <source>
        <dbReference type="ARBA" id="ARBA00004370"/>
    </source>
</evidence>
<proteinExistence type="predicted"/>
<evidence type="ECO:0000313" key="15">
    <source>
        <dbReference type="EMBL" id="QNM07042.1"/>
    </source>
</evidence>
<dbReference type="SUPFAM" id="SSF47384">
    <property type="entry name" value="Homodimeric domain of signal transducing histidine kinase"/>
    <property type="match status" value="1"/>
</dbReference>
<dbReference type="CDD" id="cd00082">
    <property type="entry name" value="HisKA"/>
    <property type="match status" value="1"/>
</dbReference>
<dbReference type="InterPro" id="IPR004358">
    <property type="entry name" value="Sig_transdc_His_kin-like_C"/>
</dbReference>
<evidence type="ECO:0000256" key="3">
    <source>
        <dbReference type="ARBA" id="ARBA00012438"/>
    </source>
</evidence>
<evidence type="ECO:0000259" key="13">
    <source>
        <dbReference type="PROSITE" id="PS50112"/>
    </source>
</evidence>
<keyword evidence="6" id="KW-0808">Transferase</keyword>
<dbReference type="FunFam" id="3.30.565.10:FF:000006">
    <property type="entry name" value="Sensor histidine kinase WalK"/>
    <property type="match status" value="1"/>
</dbReference>
<dbReference type="PROSITE" id="PS50112">
    <property type="entry name" value="PAS"/>
    <property type="match status" value="2"/>
</dbReference>
<evidence type="ECO:0000259" key="12">
    <source>
        <dbReference type="PROSITE" id="PS50110"/>
    </source>
</evidence>
<dbReference type="Pfam" id="PF00512">
    <property type="entry name" value="HisKA"/>
    <property type="match status" value="1"/>
</dbReference>
<keyword evidence="5 10" id="KW-0597">Phosphoprotein</keyword>
<feature type="modified residue" description="4-aspartylphosphate" evidence="10">
    <location>
        <position position="1444"/>
    </location>
</feature>
<dbReference type="InterPro" id="IPR036890">
    <property type="entry name" value="HATPase_C_sf"/>
</dbReference>
<evidence type="ECO:0000259" key="14">
    <source>
        <dbReference type="PROSITE" id="PS50113"/>
    </source>
</evidence>
<dbReference type="SUPFAM" id="SSF55785">
    <property type="entry name" value="PYP-like sensor domain (PAS domain)"/>
    <property type="match status" value="4"/>
</dbReference>
<evidence type="ECO:0000313" key="16">
    <source>
        <dbReference type="Proteomes" id="UP000515823"/>
    </source>
</evidence>
<dbReference type="Pfam" id="PF08447">
    <property type="entry name" value="PAS_3"/>
    <property type="match status" value="4"/>
</dbReference>
<evidence type="ECO:0000256" key="9">
    <source>
        <dbReference type="ARBA" id="ARBA00024867"/>
    </source>
</evidence>
<feature type="domain" description="Response regulatory" evidence="12">
    <location>
        <begin position="1392"/>
        <end position="1514"/>
    </location>
</feature>
<dbReference type="CDD" id="cd16922">
    <property type="entry name" value="HATPase_EvgS-ArcB-TorS-like"/>
    <property type="match status" value="1"/>
</dbReference>
<dbReference type="Proteomes" id="UP000515823">
    <property type="component" value="Chromosome"/>
</dbReference>
<dbReference type="SUPFAM" id="SSF52172">
    <property type="entry name" value="CheY-like"/>
    <property type="match status" value="1"/>
</dbReference>
<dbReference type="NCBIfam" id="TIGR00229">
    <property type="entry name" value="sensory_box"/>
    <property type="match status" value="3"/>
</dbReference>
<dbReference type="Pfam" id="PF02518">
    <property type="entry name" value="HATPase_c"/>
    <property type="match status" value="1"/>
</dbReference>
<keyword evidence="16" id="KW-1185">Reference proteome</keyword>
<accession>A0A7G9G8B0</accession>
<dbReference type="SMART" id="SM00086">
    <property type="entry name" value="PAC"/>
    <property type="match status" value="5"/>
</dbReference>
<comment type="catalytic activity">
    <reaction evidence="1">
        <text>ATP + protein L-histidine = ADP + protein N-phospho-L-histidine.</text>
        <dbReference type="EC" id="2.7.13.3"/>
    </reaction>
</comment>
<dbReference type="InterPro" id="IPR036097">
    <property type="entry name" value="HisK_dim/P_sf"/>
</dbReference>
<evidence type="ECO:0000256" key="7">
    <source>
        <dbReference type="ARBA" id="ARBA00022777"/>
    </source>
</evidence>
<organism evidence="15 16">
    <name type="scientific">Qiania dongpingensis</name>
    <dbReference type="NCBI Taxonomy" id="2763669"/>
    <lineage>
        <taxon>Bacteria</taxon>
        <taxon>Bacillati</taxon>
        <taxon>Bacillota</taxon>
        <taxon>Clostridia</taxon>
        <taxon>Lachnospirales</taxon>
        <taxon>Lachnospiraceae</taxon>
        <taxon>Qiania</taxon>
    </lineage>
</organism>
<gene>
    <name evidence="15" type="ORF">H9Q78_10140</name>
</gene>
<dbReference type="GO" id="GO:0016020">
    <property type="term" value="C:membrane"/>
    <property type="evidence" value="ECO:0007669"/>
    <property type="project" value="UniProtKB-SubCell"/>
</dbReference>
<dbReference type="InterPro" id="IPR000014">
    <property type="entry name" value="PAS"/>
</dbReference>
<dbReference type="InterPro" id="IPR005467">
    <property type="entry name" value="His_kinase_dom"/>
</dbReference>